<keyword evidence="2" id="KW-0269">Exonuclease</keyword>
<dbReference type="KEGG" id="pbs:Plabr_0787"/>
<dbReference type="Proteomes" id="UP000006860">
    <property type="component" value="Chromosome"/>
</dbReference>
<dbReference type="Pfam" id="PF10108">
    <property type="entry name" value="DNA_pol_B_exo2"/>
    <property type="match status" value="1"/>
</dbReference>
<dbReference type="Gene3D" id="3.30.420.10">
    <property type="entry name" value="Ribonuclease H-like superfamily/Ribonuclease H"/>
    <property type="match status" value="1"/>
</dbReference>
<sequence length="269" mass="30643">MAEIGWLIFDVEAVADGDLIARVCYPKETLTPAEAIARKRAELLEERGSDFIPYTFMLPISVAIAKVRSDASLEDVVLLDEPDYRPSVITANFWNGWRHYRRPTFVTFNGRGYDLPLMEISAYRYGLSLPDWFNVEAKSFEQSRNRYNISRHFDLMDLMSNFGAARVTGGLNVLSNIIGKPGKTGIDGSQVQDMYDAGGVQEINDYCVCDVLDTYFVFLRSRVLTGHLSLEQEQQRVAQAKELLEKNQDRAAFAHYLKHWGDWQAPEPE</sequence>
<proteinExistence type="predicted"/>
<reference evidence="3" key="1">
    <citation type="submission" date="2011-02" db="EMBL/GenBank/DDBJ databases">
        <title>The complete genome of Planctomyces brasiliensis DSM 5305.</title>
        <authorList>
            <person name="Lucas S."/>
            <person name="Copeland A."/>
            <person name="Lapidus A."/>
            <person name="Bruce D."/>
            <person name="Goodwin L."/>
            <person name="Pitluck S."/>
            <person name="Kyrpides N."/>
            <person name="Mavromatis K."/>
            <person name="Pagani I."/>
            <person name="Ivanova N."/>
            <person name="Ovchinnikova G."/>
            <person name="Lu M."/>
            <person name="Detter J.C."/>
            <person name="Han C."/>
            <person name="Land M."/>
            <person name="Hauser L."/>
            <person name="Markowitz V."/>
            <person name="Cheng J.-F."/>
            <person name="Hugenholtz P."/>
            <person name="Woyke T."/>
            <person name="Wu D."/>
            <person name="Tindall B."/>
            <person name="Pomrenke H.G."/>
            <person name="Brambilla E."/>
            <person name="Klenk H.-P."/>
            <person name="Eisen J.A."/>
        </authorList>
    </citation>
    <scope>NUCLEOTIDE SEQUENCE [LARGE SCALE GENOMIC DNA]</scope>
    <source>
        <strain evidence="3">ATCC 49424 / DSM 5305 / JCM 21570 / IAM 15109 / NBRC 103401 / IFAM 1448</strain>
    </source>
</reference>
<dbReference type="InterPro" id="IPR019288">
    <property type="entry name" value="3'-5'_exonuclease_PolB-like"/>
</dbReference>
<dbReference type="STRING" id="756272.Plabr_0787"/>
<dbReference type="SUPFAM" id="SSF53098">
    <property type="entry name" value="Ribonuclease H-like"/>
    <property type="match status" value="1"/>
</dbReference>
<organism evidence="2 3">
    <name type="scientific">Rubinisphaera brasiliensis (strain ATCC 49424 / DSM 5305 / JCM 21570 / IAM 15109 / NBRC 103401 / IFAM 1448)</name>
    <name type="common">Planctomyces brasiliensis</name>
    <dbReference type="NCBI Taxonomy" id="756272"/>
    <lineage>
        <taxon>Bacteria</taxon>
        <taxon>Pseudomonadati</taxon>
        <taxon>Planctomycetota</taxon>
        <taxon>Planctomycetia</taxon>
        <taxon>Planctomycetales</taxon>
        <taxon>Planctomycetaceae</taxon>
        <taxon>Rubinisphaera</taxon>
    </lineage>
</organism>
<protein>
    <submittedName>
        <fullName evidence="2">3'-5' exonuclease, PolB</fullName>
    </submittedName>
</protein>
<dbReference type="GO" id="GO:0004527">
    <property type="term" value="F:exonuclease activity"/>
    <property type="evidence" value="ECO:0007669"/>
    <property type="project" value="UniProtKB-KW"/>
</dbReference>
<dbReference type="CDD" id="cd05782">
    <property type="entry name" value="DNA_polB_like1_exo"/>
    <property type="match status" value="1"/>
</dbReference>
<evidence type="ECO:0000313" key="3">
    <source>
        <dbReference type="Proteomes" id="UP000006860"/>
    </source>
</evidence>
<evidence type="ECO:0000259" key="1">
    <source>
        <dbReference type="Pfam" id="PF10108"/>
    </source>
</evidence>
<name>F0SHH3_RUBBR</name>
<dbReference type="GO" id="GO:0003676">
    <property type="term" value="F:nucleic acid binding"/>
    <property type="evidence" value="ECO:0007669"/>
    <property type="project" value="InterPro"/>
</dbReference>
<dbReference type="InterPro" id="IPR036397">
    <property type="entry name" value="RNaseH_sf"/>
</dbReference>
<keyword evidence="2" id="KW-0540">Nuclease</keyword>
<accession>F0SHH3</accession>
<dbReference type="InterPro" id="IPR012337">
    <property type="entry name" value="RNaseH-like_sf"/>
</dbReference>
<dbReference type="EMBL" id="CP002546">
    <property type="protein sequence ID" value="ADY58411.1"/>
    <property type="molecule type" value="Genomic_DNA"/>
</dbReference>
<gene>
    <name evidence="2" type="ordered locus">Plabr_0787</name>
</gene>
<dbReference type="RefSeq" id="WP_013627151.1">
    <property type="nucleotide sequence ID" value="NC_015174.1"/>
</dbReference>
<keyword evidence="3" id="KW-1185">Reference proteome</keyword>
<dbReference type="eggNOG" id="COG3298">
    <property type="taxonomic scope" value="Bacteria"/>
</dbReference>
<keyword evidence="2" id="KW-0378">Hydrolase</keyword>
<dbReference type="HOGENOM" id="CLU_069554_0_0_0"/>
<dbReference type="AlphaFoldDB" id="F0SHH3"/>
<evidence type="ECO:0000313" key="2">
    <source>
        <dbReference type="EMBL" id="ADY58411.1"/>
    </source>
</evidence>
<dbReference type="OrthoDB" id="272484at2"/>
<feature type="domain" description="Predicted 3'-5' exonuclease PolB-like" evidence="1">
    <location>
        <begin position="49"/>
        <end position="260"/>
    </location>
</feature>